<accession>A0AAV9Z1R0</accession>
<sequence>MRELSKGYPTFPNVVERASEVLSVCGRRGAIGGMRGRDKVARILEERESGRSLRQASSKAIKSLIRPAYELMIDLVLPANILAGFRMFCPNESLEDWVERVPNWQSVRDVAAKVHQQLCSARRVLKLRRQPPTKRDPIFENISLFASWCRFASGFATVSCLGNMMPNQAQYSQQGGVLRATDRVSFALRPDLKPNGKIFVEVCLQLVRPNLLCLSRETLPQFREDKETQMKGFEITQKG</sequence>
<dbReference type="Proteomes" id="UP001362999">
    <property type="component" value="Unassembled WGS sequence"/>
</dbReference>
<reference evidence="2 3" key="1">
    <citation type="journal article" date="2024" name="J Genomics">
        <title>Draft genome sequencing and assembly of Favolaschia claudopus CIRM-BRFM 2984 isolated from oak limbs.</title>
        <authorList>
            <person name="Navarro D."/>
            <person name="Drula E."/>
            <person name="Chaduli D."/>
            <person name="Cazenave R."/>
            <person name="Ahrendt S."/>
            <person name="Wang J."/>
            <person name="Lipzen A."/>
            <person name="Daum C."/>
            <person name="Barry K."/>
            <person name="Grigoriev I.V."/>
            <person name="Favel A."/>
            <person name="Rosso M.N."/>
            <person name="Martin F."/>
        </authorList>
    </citation>
    <scope>NUCLEOTIDE SEQUENCE [LARGE SCALE GENOMIC DNA]</scope>
    <source>
        <strain evidence="2 3">CIRM-BRFM 2984</strain>
    </source>
</reference>
<dbReference type="Pfam" id="PF20231">
    <property type="entry name" value="DUF6589"/>
    <property type="match status" value="1"/>
</dbReference>
<dbReference type="AlphaFoldDB" id="A0AAV9Z1R0"/>
<evidence type="ECO:0000313" key="2">
    <source>
        <dbReference type="EMBL" id="KAK6968874.1"/>
    </source>
</evidence>
<comment type="caution">
    <text evidence="2">The sequence shown here is derived from an EMBL/GenBank/DDBJ whole genome shotgun (WGS) entry which is preliminary data.</text>
</comment>
<proteinExistence type="predicted"/>
<protein>
    <recommendedName>
        <fullName evidence="1">DUF6589 domain-containing protein</fullName>
    </recommendedName>
</protein>
<evidence type="ECO:0000259" key="1">
    <source>
        <dbReference type="Pfam" id="PF20231"/>
    </source>
</evidence>
<organism evidence="2 3">
    <name type="scientific">Favolaschia claudopus</name>
    <dbReference type="NCBI Taxonomy" id="2862362"/>
    <lineage>
        <taxon>Eukaryota</taxon>
        <taxon>Fungi</taxon>
        <taxon>Dikarya</taxon>
        <taxon>Basidiomycota</taxon>
        <taxon>Agaricomycotina</taxon>
        <taxon>Agaricomycetes</taxon>
        <taxon>Agaricomycetidae</taxon>
        <taxon>Agaricales</taxon>
        <taxon>Marasmiineae</taxon>
        <taxon>Mycenaceae</taxon>
        <taxon>Favolaschia</taxon>
    </lineage>
</organism>
<keyword evidence="3" id="KW-1185">Reference proteome</keyword>
<dbReference type="EMBL" id="JAWWNJ010000241">
    <property type="protein sequence ID" value="KAK6968874.1"/>
    <property type="molecule type" value="Genomic_DNA"/>
</dbReference>
<feature type="domain" description="DUF6589" evidence="1">
    <location>
        <begin position="69"/>
        <end position="147"/>
    </location>
</feature>
<name>A0AAV9Z1R0_9AGAR</name>
<dbReference type="InterPro" id="IPR046496">
    <property type="entry name" value="DUF6589"/>
</dbReference>
<gene>
    <name evidence="2" type="ORF">R3P38DRAFT_2815236</name>
</gene>
<evidence type="ECO:0000313" key="3">
    <source>
        <dbReference type="Proteomes" id="UP001362999"/>
    </source>
</evidence>